<dbReference type="EMBL" id="BMAU01021219">
    <property type="protein sequence ID" value="GFY00296.1"/>
    <property type="molecule type" value="Genomic_DNA"/>
</dbReference>
<feature type="compositionally biased region" description="Polar residues" evidence="1">
    <location>
        <begin position="1"/>
        <end position="32"/>
    </location>
</feature>
<reference evidence="2" key="1">
    <citation type="submission" date="2020-08" db="EMBL/GenBank/DDBJ databases">
        <title>Multicomponent nature underlies the extraordinary mechanical properties of spider dragline silk.</title>
        <authorList>
            <person name="Kono N."/>
            <person name="Nakamura H."/>
            <person name="Mori M."/>
            <person name="Yoshida Y."/>
            <person name="Ohtoshi R."/>
            <person name="Malay A.D."/>
            <person name="Moran D.A.P."/>
            <person name="Tomita M."/>
            <person name="Numata K."/>
            <person name="Arakawa K."/>
        </authorList>
    </citation>
    <scope>NUCLEOTIDE SEQUENCE</scope>
</reference>
<organism evidence="2 3">
    <name type="scientific">Trichonephila clavipes</name>
    <name type="common">Golden silk orbweaver</name>
    <name type="synonym">Nephila clavipes</name>
    <dbReference type="NCBI Taxonomy" id="2585209"/>
    <lineage>
        <taxon>Eukaryota</taxon>
        <taxon>Metazoa</taxon>
        <taxon>Ecdysozoa</taxon>
        <taxon>Arthropoda</taxon>
        <taxon>Chelicerata</taxon>
        <taxon>Arachnida</taxon>
        <taxon>Araneae</taxon>
        <taxon>Araneomorphae</taxon>
        <taxon>Entelegynae</taxon>
        <taxon>Araneoidea</taxon>
        <taxon>Nephilidae</taxon>
        <taxon>Trichonephila</taxon>
    </lineage>
</organism>
<gene>
    <name evidence="2" type="ORF">TNCV_4710981</name>
</gene>
<evidence type="ECO:0000313" key="2">
    <source>
        <dbReference type="EMBL" id="GFY00296.1"/>
    </source>
</evidence>
<keyword evidence="3" id="KW-1185">Reference proteome</keyword>
<name>A0A8X6RTH2_TRICX</name>
<proteinExistence type="predicted"/>
<dbReference type="Proteomes" id="UP000887159">
    <property type="component" value="Unassembled WGS sequence"/>
</dbReference>
<sequence>MNETTQQQRKTTQLSSRNETTQLAAGTKQLNSAERKHCQLAVGTKQPPQPLPSTATAKTAYNRLQPPTTACTAFTAESAFSLLNAKGKKELIEWCMNEGLIVSSYEFPKFDEQMG</sequence>
<dbReference type="AlphaFoldDB" id="A0A8X6RTH2"/>
<feature type="region of interest" description="Disordered" evidence="1">
    <location>
        <begin position="1"/>
        <end position="58"/>
    </location>
</feature>
<protein>
    <submittedName>
        <fullName evidence="2">Uncharacterized protein</fullName>
    </submittedName>
</protein>
<accession>A0A8X6RTH2</accession>
<evidence type="ECO:0000256" key="1">
    <source>
        <dbReference type="SAM" id="MobiDB-lite"/>
    </source>
</evidence>
<evidence type="ECO:0000313" key="3">
    <source>
        <dbReference type="Proteomes" id="UP000887159"/>
    </source>
</evidence>
<comment type="caution">
    <text evidence="2">The sequence shown here is derived from an EMBL/GenBank/DDBJ whole genome shotgun (WGS) entry which is preliminary data.</text>
</comment>